<proteinExistence type="inferred from homology"/>
<protein>
    <recommendedName>
        <fullName evidence="9">TRAP transporter small permease protein</fullName>
    </recommendedName>
</protein>
<feature type="transmembrane region" description="Helical" evidence="9">
    <location>
        <begin position="40"/>
        <end position="64"/>
    </location>
</feature>
<reference evidence="12" key="1">
    <citation type="submission" date="2015-09" db="EMBL/GenBank/DDBJ databases">
        <authorList>
            <person name="Rodrigo-Torres L."/>
            <person name="Arahal D.R."/>
        </authorList>
    </citation>
    <scope>NUCLEOTIDE SEQUENCE [LARGE SCALE GENOMIC DNA]</scope>
    <source>
        <strain evidence="12">CECT 4293</strain>
    </source>
</reference>
<dbReference type="Proteomes" id="UP000050786">
    <property type="component" value="Unassembled WGS sequence"/>
</dbReference>
<keyword evidence="12" id="KW-1185">Reference proteome</keyword>
<dbReference type="RefSeq" id="WP_058273854.1">
    <property type="nucleotide sequence ID" value="NZ_CYPS01000043.1"/>
</dbReference>
<accession>A0A0P1E5G5</accession>
<keyword evidence="6 9" id="KW-1133">Transmembrane helix</keyword>
<dbReference type="EMBL" id="CYPS01000043">
    <property type="protein sequence ID" value="CUH43845.1"/>
    <property type="molecule type" value="Genomic_DNA"/>
</dbReference>
<gene>
    <name evidence="11" type="ORF">RUM4293_02741</name>
</gene>
<evidence type="ECO:0000256" key="2">
    <source>
        <dbReference type="ARBA" id="ARBA00022448"/>
    </source>
</evidence>
<comment type="subunit">
    <text evidence="9">The complex comprises the extracytoplasmic solute receptor protein and the two transmembrane proteins.</text>
</comment>
<evidence type="ECO:0000256" key="9">
    <source>
        <dbReference type="RuleBase" id="RU369079"/>
    </source>
</evidence>
<keyword evidence="5 9" id="KW-0812">Transmembrane</keyword>
<dbReference type="GO" id="GO:0015740">
    <property type="term" value="P:C4-dicarboxylate transport"/>
    <property type="evidence" value="ECO:0007669"/>
    <property type="project" value="TreeGrafter"/>
</dbReference>
<dbReference type="InterPro" id="IPR055348">
    <property type="entry name" value="DctQ"/>
</dbReference>
<dbReference type="GO" id="GO:0022857">
    <property type="term" value="F:transmembrane transporter activity"/>
    <property type="evidence" value="ECO:0007669"/>
    <property type="project" value="UniProtKB-UniRule"/>
</dbReference>
<evidence type="ECO:0000256" key="5">
    <source>
        <dbReference type="ARBA" id="ARBA00022692"/>
    </source>
</evidence>
<keyword evidence="4 9" id="KW-0997">Cell inner membrane</keyword>
<evidence type="ECO:0000313" key="11">
    <source>
        <dbReference type="EMBL" id="CUH43845.1"/>
    </source>
</evidence>
<comment type="function">
    <text evidence="9">Part of the tripartite ATP-independent periplasmic (TRAP) transport system.</text>
</comment>
<feature type="transmembrane region" description="Helical" evidence="9">
    <location>
        <begin position="12"/>
        <end position="34"/>
    </location>
</feature>
<keyword evidence="2 9" id="KW-0813">Transport</keyword>
<sequence>MLYRLSAAWAWVELWCAAALAVCVTLLILLNAVTRTAGNALFWVDELAIYAMVWMTFLGASAALHHRNSVSITILADLVPPHVRAIIRKAVDIVVFAFAIAILWFCWRWFLPLDIARTGFDATAFQGNTFNFIYAEPTSTLGLPKFLFWLVMWLFALGATLHSTMHLLTRPGQGSPV</sequence>
<keyword evidence="3" id="KW-1003">Cell membrane</keyword>
<dbReference type="GO" id="GO:0005886">
    <property type="term" value="C:plasma membrane"/>
    <property type="evidence" value="ECO:0007669"/>
    <property type="project" value="UniProtKB-SubCell"/>
</dbReference>
<evidence type="ECO:0000313" key="12">
    <source>
        <dbReference type="Proteomes" id="UP000050786"/>
    </source>
</evidence>
<evidence type="ECO:0000259" key="10">
    <source>
        <dbReference type="Pfam" id="PF04290"/>
    </source>
</evidence>
<feature type="transmembrane region" description="Helical" evidence="9">
    <location>
        <begin position="146"/>
        <end position="168"/>
    </location>
</feature>
<evidence type="ECO:0000256" key="6">
    <source>
        <dbReference type="ARBA" id="ARBA00022989"/>
    </source>
</evidence>
<dbReference type="PANTHER" id="PTHR35011">
    <property type="entry name" value="2,3-DIKETO-L-GULONATE TRAP TRANSPORTER SMALL PERMEASE PROTEIN YIAM"/>
    <property type="match status" value="1"/>
</dbReference>
<dbReference type="InterPro" id="IPR007387">
    <property type="entry name" value="TRAP_DctQ"/>
</dbReference>
<keyword evidence="7 9" id="KW-0472">Membrane</keyword>
<evidence type="ECO:0000256" key="3">
    <source>
        <dbReference type="ARBA" id="ARBA00022475"/>
    </source>
</evidence>
<dbReference type="Pfam" id="PF04290">
    <property type="entry name" value="DctQ"/>
    <property type="match status" value="1"/>
</dbReference>
<evidence type="ECO:0000256" key="7">
    <source>
        <dbReference type="ARBA" id="ARBA00023136"/>
    </source>
</evidence>
<organism evidence="11 12">
    <name type="scientific">Ruegeria atlantica</name>
    <dbReference type="NCBI Taxonomy" id="81569"/>
    <lineage>
        <taxon>Bacteria</taxon>
        <taxon>Pseudomonadati</taxon>
        <taxon>Pseudomonadota</taxon>
        <taxon>Alphaproteobacteria</taxon>
        <taxon>Rhodobacterales</taxon>
        <taxon>Roseobacteraceae</taxon>
        <taxon>Ruegeria</taxon>
    </lineage>
</organism>
<comment type="similarity">
    <text evidence="8 9">Belongs to the TRAP transporter small permease family.</text>
</comment>
<evidence type="ECO:0000256" key="8">
    <source>
        <dbReference type="ARBA" id="ARBA00038436"/>
    </source>
</evidence>
<evidence type="ECO:0000256" key="4">
    <source>
        <dbReference type="ARBA" id="ARBA00022519"/>
    </source>
</evidence>
<dbReference type="AlphaFoldDB" id="A0A0P1E5G5"/>
<dbReference type="PANTHER" id="PTHR35011:SF2">
    <property type="entry name" value="2,3-DIKETO-L-GULONATE TRAP TRANSPORTER SMALL PERMEASE PROTEIN YIAM"/>
    <property type="match status" value="1"/>
</dbReference>
<feature type="domain" description="Tripartite ATP-independent periplasmic transporters DctQ component" evidence="10">
    <location>
        <begin position="25"/>
        <end position="168"/>
    </location>
</feature>
<feature type="transmembrane region" description="Helical" evidence="9">
    <location>
        <begin position="90"/>
        <end position="110"/>
    </location>
</feature>
<comment type="subcellular location">
    <subcellularLocation>
        <location evidence="1 9">Cell inner membrane</location>
        <topology evidence="1 9">Multi-pass membrane protein</topology>
    </subcellularLocation>
</comment>
<evidence type="ECO:0000256" key="1">
    <source>
        <dbReference type="ARBA" id="ARBA00004429"/>
    </source>
</evidence>
<name>A0A0P1E5G5_9RHOB</name>